<sequence length="306" mass="33948">MNSTVRAPKTQSLSPSETNGSLSKPSRQGYPSRSYSTSQQSLYSMGNEPNTHPTFSRSAASRQPQDWSAYSMQDSQGTNFTSYPEQYPTSQFLTAQSSGLESSYYQPSGLGIDTGARSSASSTQHRSSVTGSTSSVSPMDPVGSFYRLYSPRAGPDEDADSPTNDDYSVYSDAAQTRTMYETSPSYSIATSPQTHGRATPSPNYACAADGNAMQSSSSNRSRQAHVCTFQSCDRHQRPFARYADLQRHLAHVHYPELQPRHDCIWPDCRRRGERGFARRDHMLEHVRNYHHIDLPRRTPGRTGSSV</sequence>
<feature type="domain" description="C2H2-type" evidence="2">
    <location>
        <begin position="225"/>
        <end position="253"/>
    </location>
</feature>
<dbReference type="Proteomes" id="UP000800092">
    <property type="component" value="Unassembled WGS sequence"/>
</dbReference>
<proteinExistence type="predicted"/>
<protein>
    <recommendedName>
        <fullName evidence="2">C2H2-type domain-containing protein</fullName>
    </recommendedName>
</protein>
<dbReference type="EMBL" id="ML991785">
    <property type="protein sequence ID" value="KAF2236402.1"/>
    <property type="molecule type" value="Genomic_DNA"/>
</dbReference>
<feature type="compositionally biased region" description="Low complexity" evidence="1">
    <location>
        <begin position="116"/>
        <end position="137"/>
    </location>
</feature>
<dbReference type="AlphaFoldDB" id="A0A6A6HEM8"/>
<dbReference type="InterPro" id="IPR013087">
    <property type="entry name" value="Znf_C2H2_type"/>
</dbReference>
<feature type="region of interest" description="Disordered" evidence="1">
    <location>
        <begin position="1"/>
        <end position="85"/>
    </location>
</feature>
<feature type="domain" description="C2H2-type" evidence="2">
    <location>
        <begin position="261"/>
        <end position="290"/>
    </location>
</feature>
<evidence type="ECO:0000259" key="2">
    <source>
        <dbReference type="SMART" id="SM00355"/>
    </source>
</evidence>
<evidence type="ECO:0000313" key="3">
    <source>
        <dbReference type="EMBL" id="KAF2236402.1"/>
    </source>
</evidence>
<keyword evidence="4" id="KW-1185">Reference proteome</keyword>
<dbReference type="SMART" id="SM00355">
    <property type="entry name" value="ZnF_C2H2"/>
    <property type="match status" value="2"/>
</dbReference>
<evidence type="ECO:0000313" key="4">
    <source>
        <dbReference type="Proteomes" id="UP000800092"/>
    </source>
</evidence>
<accession>A0A6A6HEM8</accession>
<reference evidence="3" key="1">
    <citation type="journal article" date="2020" name="Stud. Mycol.">
        <title>101 Dothideomycetes genomes: a test case for predicting lifestyles and emergence of pathogens.</title>
        <authorList>
            <person name="Haridas S."/>
            <person name="Albert R."/>
            <person name="Binder M."/>
            <person name="Bloem J."/>
            <person name="Labutti K."/>
            <person name="Salamov A."/>
            <person name="Andreopoulos B."/>
            <person name="Baker S."/>
            <person name="Barry K."/>
            <person name="Bills G."/>
            <person name="Bluhm B."/>
            <person name="Cannon C."/>
            <person name="Castanera R."/>
            <person name="Culley D."/>
            <person name="Daum C."/>
            <person name="Ezra D."/>
            <person name="Gonzalez J."/>
            <person name="Henrissat B."/>
            <person name="Kuo A."/>
            <person name="Liang C."/>
            <person name="Lipzen A."/>
            <person name="Lutzoni F."/>
            <person name="Magnuson J."/>
            <person name="Mondo S."/>
            <person name="Nolan M."/>
            <person name="Ohm R."/>
            <person name="Pangilinan J."/>
            <person name="Park H.-J."/>
            <person name="Ramirez L."/>
            <person name="Alfaro M."/>
            <person name="Sun H."/>
            <person name="Tritt A."/>
            <person name="Yoshinaga Y."/>
            <person name="Zwiers L.-H."/>
            <person name="Turgeon B."/>
            <person name="Goodwin S."/>
            <person name="Spatafora J."/>
            <person name="Crous P."/>
            <person name="Grigoriev I."/>
        </authorList>
    </citation>
    <scope>NUCLEOTIDE SEQUENCE</scope>
    <source>
        <strain evidence="3">Tuck. ex Michener</strain>
    </source>
</reference>
<feature type="region of interest" description="Disordered" evidence="1">
    <location>
        <begin position="106"/>
        <end position="168"/>
    </location>
</feature>
<evidence type="ECO:0000256" key="1">
    <source>
        <dbReference type="SAM" id="MobiDB-lite"/>
    </source>
</evidence>
<name>A0A6A6HEM8_VIRVR</name>
<dbReference type="OrthoDB" id="2687452at2759"/>
<organism evidence="3 4">
    <name type="scientific">Viridothelium virens</name>
    <name type="common">Speckled blister lichen</name>
    <name type="synonym">Trypethelium virens</name>
    <dbReference type="NCBI Taxonomy" id="1048519"/>
    <lineage>
        <taxon>Eukaryota</taxon>
        <taxon>Fungi</taxon>
        <taxon>Dikarya</taxon>
        <taxon>Ascomycota</taxon>
        <taxon>Pezizomycotina</taxon>
        <taxon>Dothideomycetes</taxon>
        <taxon>Dothideomycetes incertae sedis</taxon>
        <taxon>Trypetheliales</taxon>
        <taxon>Trypetheliaceae</taxon>
        <taxon>Viridothelium</taxon>
    </lineage>
</organism>
<gene>
    <name evidence="3" type="ORF">EV356DRAFT_70038</name>
</gene>
<feature type="region of interest" description="Disordered" evidence="1">
    <location>
        <begin position="181"/>
        <end position="200"/>
    </location>
</feature>